<dbReference type="EMBL" id="PKPP01011244">
    <property type="protein sequence ID" value="PWA44516.1"/>
    <property type="molecule type" value="Genomic_DNA"/>
</dbReference>
<keyword evidence="2" id="KW-0812">Transmembrane</keyword>
<proteinExistence type="predicted"/>
<organism evidence="3 4">
    <name type="scientific">Artemisia annua</name>
    <name type="common">Sweet wormwood</name>
    <dbReference type="NCBI Taxonomy" id="35608"/>
    <lineage>
        <taxon>Eukaryota</taxon>
        <taxon>Viridiplantae</taxon>
        <taxon>Streptophyta</taxon>
        <taxon>Embryophyta</taxon>
        <taxon>Tracheophyta</taxon>
        <taxon>Spermatophyta</taxon>
        <taxon>Magnoliopsida</taxon>
        <taxon>eudicotyledons</taxon>
        <taxon>Gunneridae</taxon>
        <taxon>Pentapetalae</taxon>
        <taxon>asterids</taxon>
        <taxon>campanulids</taxon>
        <taxon>Asterales</taxon>
        <taxon>Asteraceae</taxon>
        <taxon>Asteroideae</taxon>
        <taxon>Anthemideae</taxon>
        <taxon>Artemisiinae</taxon>
        <taxon>Artemisia</taxon>
    </lineage>
</organism>
<dbReference type="PANTHER" id="PTHR31170">
    <property type="entry name" value="BNAC04G53230D PROTEIN"/>
    <property type="match status" value="1"/>
</dbReference>
<name>A0A2U1L684_ARTAN</name>
<dbReference type="AlphaFoldDB" id="A0A2U1L684"/>
<feature type="transmembrane region" description="Helical" evidence="2">
    <location>
        <begin position="542"/>
        <end position="565"/>
    </location>
</feature>
<dbReference type="OrthoDB" id="591587at2759"/>
<reference evidence="3 4" key="1">
    <citation type="journal article" date="2018" name="Mol. Plant">
        <title>The genome of Artemisia annua provides insight into the evolution of Asteraceae family and artemisinin biosynthesis.</title>
        <authorList>
            <person name="Shen Q."/>
            <person name="Zhang L."/>
            <person name="Liao Z."/>
            <person name="Wang S."/>
            <person name="Yan T."/>
            <person name="Shi P."/>
            <person name="Liu M."/>
            <person name="Fu X."/>
            <person name="Pan Q."/>
            <person name="Wang Y."/>
            <person name="Lv Z."/>
            <person name="Lu X."/>
            <person name="Zhang F."/>
            <person name="Jiang W."/>
            <person name="Ma Y."/>
            <person name="Chen M."/>
            <person name="Hao X."/>
            <person name="Li L."/>
            <person name="Tang Y."/>
            <person name="Lv G."/>
            <person name="Zhou Y."/>
            <person name="Sun X."/>
            <person name="Brodelius P.E."/>
            <person name="Rose J.K.C."/>
            <person name="Tang K."/>
        </authorList>
    </citation>
    <scope>NUCLEOTIDE SEQUENCE [LARGE SCALE GENOMIC DNA]</scope>
    <source>
        <strain evidence="4">cv. Huhao1</strain>
        <tissue evidence="3">Leaf</tissue>
    </source>
</reference>
<evidence type="ECO:0000313" key="3">
    <source>
        <dbReference type="EMBL" id="PWA44516.1"/>
    </source>
</evidence>
<comment type="caution">
    <text evidence="3">The sequence shown here is derived from an EMBL/GenBank/DDBJ whole genome shotgun (WGS) entry which is preliminary data.</text>
</comment>
<dbReference type="InterPro" id="IPR004158">
    <property type="entry name" value="DUF247_pln"/>
</dbReference>
<evidence type="ECO:0000256" key="2">
    <source>
        <dbReference type="SAM" id="Phobius"/>
    </source>
</evidence>
<feature type="region of interest" description="Disordered" evidence="1">
    <location>
        <begin position="48"/>
        <end position="68"/>
    </location>
</feature>
<keyword evidence="2" id="KW-0472">Membrane</keyword>
<protein>
    <submittedName>
        <fullName evidence="3">Uncharacterized protein</fullName>
    </submittedName>
</protein>
<dbReference type="Pfam" id="PF03140">
    <property type="entry name" value="DUF247"/>
    <property type="match status" value="1"/>
</dbReference>
<sequence length="568" mass="64825">MSNNKQALDLTDITISLPVATQGLSMEDPVGLVNAFKPAAVPQNLVQSAEASTTTPTVNESDNARSRMVGRRLRDVKPGEKNVSLDIPEINQPDVTTPNEASTASSPIIYRVTEVQPLYNVDESDDETIGFLLDCAERGQNRSNQRPPSICKVSRILRDHSESSYEPQLVSIGPIHRENEKLQEFELLKECYLNDLLHRCHDSTPRETLEACLLKVNTLLPQVRESYAGMIENYRDADFARMMVMDGCFILEFCFKHEEENLYLPNKMQNSRIAMDLMLLENQIPFFVLQALFDCSMGKGSFTLSNVLDKYLASYIKLFHSQLPEKNSTTDVVDSDSTHDHILGYLHKRYQLVVAKSSNPIHAEASKLLDREGIENTYTTFHSIVELDRSGMNFKPHQEYIWSMTIKFQSSLVACLPWFGSKPTLLMPTLVIDDITELILRNFIAYEQLFPKDHYYFTSYAHAMDMLIDTQEDIAKLVESKVLVNILGSNQEAADMINKICKNISITDFYYTQEFKQMDTYYNGYWPKNIARLRRIYFNNPWNAIALLAAIILFFLTVVQTLFAIMAA</sequence>
<gene>
    <name evidence="3" type="ORF">CTI12_AA522390</name>
</gene>
<keyword evidence="4" id="KW-1185">Reference proteome</keyword>
<dbReference type="PANTHER" id="PTHR31170:SF25">
    <property type="entry name" value="BNAA09G04570D PROTEIN"/>
    <property type="match status" value="1"/>
</dbReference>
<accession>A0A2U1L684</accession>
<dbReference type="Proteomes" id="UP000245207">
    <property type="component" value="Unassembled WGS sequence"/>
</dbReference>
<keyword evidence="2" id="KW-1133">Transmembrane helix</keyword>
<evidence type="ECO:0000256" key="1">
    <source>
        <dbReference type="SAM" id="MobiDB-lite"/>
    </source>
</evidence>
<dbReference type="STRING" id="35608.A0A2U1L684"/>
<evidence type="ECO:0000313" key="4">
    <source>
        <dbReference type="Proteomes" id="UP000245207"/>
    </source>
</evidence>
<feature type="compositionally biased region" description="Polar residues" evidence="1">
    <location>
        <begin position="48"/>
        <end position="61"/>
    </location>
</feature>